<organism evidence="2 3">
    <name type="scientific">Pseudokineococcus lusitanus</name>
    <dbReference type="NCBI Taxonomy" id="763993"/>
    <lineage>
        <taxon>Bacteria</taxon>
        <taxon>Bacillati</taxon>
        <taxon>Actinomycetota</taxon>
        <taxon>Actinomycetes</taxon>
        <taxon>Kineosporiales</taxon>
        <taxon>Kineosporiaceae</taxon>
        <taxon>Pseudokineococcus</taxon>
    </lineage>
</organism>
<evidence type="ECO:0000313" key="2">
    <source>
        <dbReference type="EMBL" id="ROP34569.1"/>
    </source>
</evidence>
<dbReference type="Proteomes" id="UP000276232">
    <property type="component" value="Unassembled WGS sequence"/>
</dbReference>
<protein>
    <recommendedName>
        <fullName evidence="4">Heme peroxidase</fullName>
    </recommendedName>
</protein>
<dbReference type="RefSeq" id="WP_123380475.1">
    <property type="nucleotide sequence ID" value="NZ_RJKN01000006.1"/>
</dbReference>
<keyword evidence="3" id="KW-1185">Reference proteome</keyword>
<dbReference type="OrthoDB" id="2962349at2"/>
<name>A0A3N1GWF7_9ACTN</name>
<comment type="caution">
    <text evidence="2">The sequence shown here is derived from an EMBL/GenBank/DDBJ whole genome shotgun (WGS) entry which is preliminary data.</text>
</comment>
<sequence>MTHDDDVARLSAHVEETLPRDEWAGWPGGWRGQSELALLDAVFSISARYGGEDTGVRRVVKAYRDRPGATGADDLRTLAAFDAEELAALVGNRQRVSGRLKADAVVEAAAHLVAAGATSSDNVDPTAHKSAYTSVHGLGSQTWHYFCMLLGREEVKADRWIIRFVEDALGRPSTADESHRLLHAVAERLGASPTALDHAIWSATREPAGNADTTGGPDMATREDGA</sequence>
<dbReference type="InParanoid" id="A0A3N1GWF7"/>
<dbReference type="AlphaFoldDB" id="A0A3N1GWF7"/>
<dbReference type="EMBL" id="RJKN01000006">
    <property type="protein sequence ID" value="ROP34569.1"/>
    <property type="molecule type" value="Genomic_DNA"/>
</dbReference>
<accession>A0A3N1GWF7</accession>
<evidence type="ECO:0008006" key="4">
    <source>
        <dbReference type="Google" id="ProtNLM"/>
    </source>
</evidence>
<feature type="region of interest" description="Disordered" evidence="1">
    <location>
        <begin position="204"/>
        <end position="226"/>
    </location>
</feature>
<proteinExistence type="predicted"/>
<evidence type="ECO:0000256" key="1">
    <source>
        <dbReference type="SAM" id="MobiDB-lite"/>
    </source>
</evidence>
<reference evidence="2 3" key="1">
    <citation type="journal article" date="2015" name="Stand. Genomic Sci.">
        <title>Genomic Encyclopedia of Bacterial and Archaeal Type Strains, Phase III: the genomes of soil and plant-associated and newly described type strains.</title>
        <authorList>
            <person name="Whitman W.B."/>
            <person name="Woyke T."/>
            <person name="Klenk H.P."/>
            <person name="Zhou Y."/>
            <person name="Lilburn T.G."/>
            <person name="Beck B.J."/>
            <person name="De Vos P."/>
            <person name="Vandamme P."/>
            <person name="Eisen J.A."/>
            <person name="Garrity G."/>
            <person name="Hugenholtz P."/>
            <person name="Kyrpides N.C."/>
        </authorList>
    </citation>
    <scope>NUCLEOTIDE SEQUENCE [LARGE SCALE GENOMIC DNA]</scope>
    <source>
        <strain evidence="2 3">CECT 7306</strain>
    </source>
</reference>
<gene>
    <name evidence="2" type="ORF">EDC03_2384</name>
</gene>
<evidence type="ECO:0000313" key="3">
    <source>
        <dbReference type="Proteomes" id="UP000276232"/>
    </source>
</evidence>